<name>A0A7Z0KBJ8_9MICC</name>
<organism evidence="5 6">
    <name type="scientific">Nesterenkonia xinjiangensis</name>
    <dbReference type="NCBI Taxonomy" id="225327"/>
    <lineage>
        <taxon>Bacteria</taxon>
        <taxon>Bacillati</taxon>
        <taxon>Actinomycetota</taxon>
        <taxon>Actinomycetes</taxon>
        <taxon>Micrococcales</taxon>
        <taxon>Micrococcaceae</taxon>
        <taxon>Nesterenkonia</taxon>
    </lineage>
</organism>
<dbReference type="SUPFAM" id="SSF69593">
    <property type="entry name" value="Glycerol-3-phosphate (1)-acyltransferase"/>
    <property type="match status" value="1"/>
</dbReference>
<dbReference type="SMART" id="SM00563">
    <property type="entry name" value="PlsC"/>
    <property type="match status" value="1"/>
</dbReference>
<dbReference type="Proteomes" id="UP000535437">
    <property type="component" value="Unassembled WGS sequence"/>
</dbReference>
<feature type="region of interest" description="Disordered" evidence="3">
    <location>
        <begin position="222"/>
        <end position="241"/>
    </location>
</feature>
<reference evidence="5 6" key="1">
    <citation type="submission" date="2020-07" db="EMBL/GenBank/DDBJ databases">
        <title>Sequencing the genomes of 1000 actinobacteria strains.</title>
        <authorList>
            <person name="Klenk H.-P."/>
        </authorList>
    </citation>
    <scope>NUCLEOTIDE SEQUENCE [LARGE SCALE GENOMIC DNA]</scope>
    <source>
        <strain evidence="5 6">DSM 15475</strain>
    </source>
</reference>
<evidence type="ECO:0000256" key="3">
    <source>
        <dbReference type="SAM" id="MobiDB-lite"/>
    </source>
</evidence>
<dbReference type="PANTHER" id="PTHR10434">
    <property type="entry name" value="1-ACYL-SN-GLYCEROL-3-PHOSPHATE ACYLTRANSFERASE"/>
    <property type="match status" value="1"/>
</dbReference>
<proteinExistence type="predicted"/>
<evidence type="ECO:0000313" key="6">
    <source>
        <dbReference type="Proteomes" id="UP000535437"/>
    </source>
</evidence>
<dbReference type="Pfam" id="PF01553">
    <property type="entry name" value="Acyltransferase"/>
    <property type="match status" value="1"/>
</dbReference>
<comment type="caution">
    <text evidence="5">The sequence shown here is derived from an EMBL/GenBank/DDBJ whole genome shotgun (WGS) entry which is preliminary data.</text>
</comment>
<protein>
    <submittedName>
        <fullName evidence="5">1-acyl-sn-glycerol-3-phosphate acyltransferase</fullName>
        <ecNumber evidence="5">2.3.1.51</ecNumber>
    </submittedName>
</protein>
<keyword evidence="6" id="KW-1185">Reference proteome</keyword>
<gene>
    <name evidence="5" type="ORF">HNR09_002781</name>
</gene>
<dbReference type="CDD" id="cd07989">
    <property type="entry name" value="LPLAT_AGPAT-like"/>
    <property type="match status" value="1"/>
</dbReference>
<evidence type="ECO:0000256" key="2">
    <source>
        <dbReference type="ARBA" id="ARBA00023315"/>
    </source>
</evidence>
<evidence type="ECO:0000256" key="1">
    <source>
        <dbReference type="ARBA" id="ARBA00022679"/>
    </source>
</evidence>
<dbReference type="AlphaFoldDB" id="A0A7Z0KBJ8"/>
<dbReference type="EMBL" id="JACCFY010000001">
    <property type="protein sequence ID" value="NYJ79370.1"/>
    <property type="molecule type" value="Genomic_DNA"/>
</dbReference>
<dbReference type="PANTHER" id="PTHR10434:SF11">
    <property type="entry name" value="1-ACYL-SN-GLYCEROL-3-PHOSPHATE ACYLTRANSFERASE"/>
    <property type="match status" value="1"/>
</dbReference>
<evidence type="ECO:0000313" key="5">
    <source>
        <dbReference type="EMBL" id="NYJ79370.1"/>
    </source>
</evidence>
<dbReference type="InterPro" id="IPR002123">
    <property type="entry name" value="Plipid/glycerol_acylTrfase"/>
</dbReference>
<accession>A0A7Z0KBJ8</accession>
<dbReference type="EC" id="2.3.1.51" evidence="5"/>
<keyword evidence="2 5" id="KW-0012">Acyltransferase</keyword>
<sequence length="241" mass="26283">MSTDPTAPLRKRVVTHDAIRKTFAAYVKMTCRPTITGLHNVPDDGGFVVASNHLSFLDSVLIQAIFPRPVSFFAKAEYFTQTGLKGRAMKMFFESVGSVPVERQRKSASVEALHQLGDIASSGFGVGIYPEGTRSRDGRLYRGKNGVGWLALATGVPVVPVGLRGTEDLQAADSNRVRPAKFEMHVGEPLHFEHIGERHPLPIRREATARVMDAIAALTGQERVDSYNSPPVDRTDVGDDG</sequence>
<dbReference type="GO" id="GO:0006654">
    <property type="term" value="P:phosphatidic acid biosynthetic process"/>
    <property type="evidence" value="ECO:0007669"/>
    <property type="project" value="TreeGrafter"/>
</dbReference>
<evidence type="ECO:0000259" key="4">
    <source>
        <dbReference type="SMART" id="SM00563"/>
    </source>
</evidence>
<feature type="domain" description="Phospholipid/glycerol acyltransferase" evidence="4">
    <location>
        <begin position="47"/>
        <end position="166"/>
    </location>
</feature>
<keyword evidence="1 5" id="KW-0808">Transferase</keyword>
<dbReference type="GO" id="GO:0005886">
    <property type="term" value="C:plasma membrane"/>
    <property type="evidence" value="ECO:0007669"/>
    <property type="project" value="TreeGrafter"/>
</dbReference>
<dbReference type="GO" id="GO:0003841">
    <property type="term" value="F:1-acylglycerol-3-phosphate O-acyltransferase activity"/>
    <property type="evidence" value="ECO:0007669"/>
    <property type="project" value="UniProtKB-EC"/>
</dbReference>